<keyword evidence="1" id="KW-0472">Membrane</keyword>
<dbReference type="EMBL" id="MT993629">
    <property type="protein sequence ID" value="QOV05729.1"/>
    <property type="molecule type" value="Genomic_DNA"/>
</dbReference>
<organism evidence="2">
    <name type="scientific">feces metagenome</name>
    <dbReference type="NCBI Taxonomy" id="1861841"/>
    <lineage>
        <taxon>unclassified sequences</taxon>
        <taxon>metagenomes</taxon>
        <taxon>organismal metagenomes</taxon>
    </lineage>
</organism>
<keyword evidence="1" id="KW-0812">Transmembrane</keyword>
<reference evidence="2" key="1">
    <citation type="submission" date="2020-09" db="EMBL/GenBank/DDBJ databases">
        <authorList>
            <person name="Eze J.U."/>
            <person name="Rahube T.O."/>
        </authorList>
    </citation>
    <scope>NUCLEOTIDE SEQUENCE</scope>
</reference>
<sequence length="186" mass="20932">MSIFSTLKGPLSLKEKLLVGAGIALAIGIVAAGVAWEHHQLMQATENIGRLEQAIRERDATITIQNVAMTALNDAQKAFHSQEVKDDADQAKYADKQEQRKSEVREQLEAAGIPRQRLPANTQRMLRQSAEVKRPAPKEAFMCRMPEFRNEYFDDLPAYILDTQTLLAGINRKNRNINAFNRSISQ</sequence>
<accession>A0A7M2QPP4</accession>
<dbReference type="AlphaFoldDB" id="A0A7M2QPP4"/>
<feature type="transmembrane region" description="Helical" evidence="1">
    <location>
        <begin position="17"/>
        <end position="36"/>
    </location>
</feature>
<evidence type="ECO:0000256" key="1">
    <source>
        <dbReference type="SAM" id="Phobius"/>
    </source>
</evidence>
<keyword evidence="1" id="KW-1133">Transmembrane helix</keyword>
<protein>
    <submittedName>
        <fullName evidence="2">Outer membrane lipoprotein</fullName>
    </submittedName>
</protein>
<keyword evidence="2" id="KW-0449">Lipoprotein</keyword>
<name>A0A7M2QPP4_9ZZZZ</name>
<evidence type="ECO:0000313" key="2">
    <source>
        <dbReference type="EMBL" id="QOV05729.1"/>
    </source>
</evidence>
<proteinExistence type="predicted"/>